<dbReference type="Pfam" id="PF00149">
    <property type="entry name" value="Metallophos"/>
    <property type="match status" value="1"/>
</dbReference>
<dbReference type="InterPro" id="IPR029052">
    <property type="entry name" value="Metallo-depent_PP-like"/>
</dbReference>
<gene>
    <name evidence="3" type="ORF">P43SY_002114</name>
</gene>
<evidence type="ECO:0000259" key="2">
    <source>
        <dbReference type="Pfam" id="PF00149"/>
    </source>
</evidence>
<reference evidence="3" key="1">
    <citation type="submission" date="2021-12" db="EMBL/GenBank/DDBJ databases">
        <title>Prjna785345.</title>
        <authorList>
            <person name="Rujirawat T."/>
            <person name="Krajaejun T."/>
        </authorList>
    </citation>
    <scope>NUCLEOTIDE SEQUENCE</scope>
    <source>
        <strain evidence="3">Pi057C3</strain>
    </source>
</reference>
<dbReference type="AlphaFoldDB" id="A0AAD5QEC7"/>
<evidence type="ECO:0000313" key="3">
    <source>
        <dbReference type="EMBL" id="KAJ0408144.1"/>
    </source>
</evidence>
<evidence type="ECO:0000313" key="4">
    <source>
        <dbReference type="Proteomes" id="UP001209570"/>
    </source>
</evidence>
<comment type="caution">
    <text evidence="3">The sequence shown here is derived from an EMBL/GenBank/DDBJ whole genome shotgun (WGS) entry which is preliminary data.</text>
</comment>
<sequence length="385" mass="43111">MRRIDRSSSTHKRDRRGKRKSRASSQRRGMTARRRRRSGSGSGSGVEVEASQSETELTIPNSPPLLSFGLLTDVQYADVEDGWNYAHTTQRFYRNAFVLMERAIDDWLSKPLSFAVNLGDLIDGKSKRAGTTRAALDRMRGAWKRFEDAVGPVHHLLGNHELYNMTQKEFDVELRWSGARQTYYDFVVDSAPRCRFVVLNPYGMTSLGRQPDDPIFQAARNTLRLVNPNDDLNSPLGLRGEHQRFVEYNGGVDAEQLEWLRATLRRADAGGEHVVIFSHIPVHPASCPPTCLLWNYADVLAAIDAHTCVRAVFSGHVHSDGYALDKGVHYIVCDAMLECAPGETAHATVDVFEDGLVINGQGKIPSRALRFFVRERSVSGDDGRL</sequence>
<keyword evidence="4" id="KW-1185">Reference proteome</keyword>
<protein>
    <recommendedName>
        <fullName evidence="2">Calcineurin-like phosphoesterase domain-containing protein</fullName>
    </recommendedName>
</protein>
<dbReference type="PANTHER" id="PTHR16509">
    <property type="match status" value="1"/>
</dbReference>
<organism evidence="3 4">
    <name type="scientific">Pythium insidiosum</name>
    <name type="common">Pythiosis disease agent</name>
    <dbReference type="NCBI Taxonomy" id="114742"/>
    <lineage>
        <taxon>Eukaryota</taxon>
        <taxon>Sar</taxon>
        <taxon>Stramenopiles</taxon>
        <taxon>Oomycota</taxon>
        <taxon>Peronosporomycetes</taxon>
        <taxon>Pythiales</taxon>
        <taxon>Pythiaceae</taxon>
        <taxon>Pythium</taxon>
    </lineage>
</organism>
<dbReference type="PANTHER" id="PTHR16509:SF1">
    <property type="entry name" value="MANGANESE-DEPENDENT ADP-RIBOSE_CDP-ALCOHOL DIPHOSPHATASE"/>
    <property type="match status" value="1"/>
</dbReference>
<dbReference type="GO" id="GO:0030145">
    <property type="term" value="F:manganese ion binding"/>
    <property type="evidence" value="ECO:0007669"/>
    <property type="project" value="TreeGrafter"/>
</dbReference>
<evidence type="ECO:0000256" key="1">
    <source>
        <dbReference type="SAM" id="MobiDB-lite"/>
    </source>
</evidence>
<name>A0AAD5QEC7_PYTIN</name>
<dbReference type="GO" id="GO:0047734">
    <property type="term" value="F:CDP-glycerol diphosphatase activity"/>
    <property type="evidence" value="ECO:0007669"/>
    <property type="project" value="TreeGrafter"/>
</dbReference>
<dbReference type="EMBL" id="JAKCXM010000014">
    <property type="protein sequence ID" value="KAJ0408144.1"/>
    <property type="molecule type" value="Genomic_DNA"/>
</dbReference>
<dbReference type="GO" id="GO:0047631">
    <property type="term" value="F:ADP-ribose diphosphatase activity"/>
    <property type="evidence" value="ECO:0007669"/>
    <property type="project" value="TreeGrafter"/>
</dbReference>
<feature type="region of interest" description="Disordered" evidence="1">
    <location>
        <begin position="1"/>
        <end position="60"/>
    </location>
</feature>
<dbReference type="InterPro" id="IPR004843">
    <property type="entry name" value="Calcineurin-like_PHP"/>
</dbReference>
<proteinExistence type="predicted"/>
<dbReference type="Gene3D" id="3.60.21.10">
    <property type="match status" value="1"/>
</dbReference>
<accession>A0AAD5QEC7</accession>
<dbReference type="Proteomes" id="UP001209570">
    <property type="component" value="Unassembled WGS sequence"/>
</dbReference>
<dbReference type="GO" id="GO:0008663">
    <property type="term" value="F:2',3'-cyclic-nucleotide 2'-phosphodiesterase activity"/>
    <property type="evidence" value="ECO:0007669"/>
    <property type="project" value="TreeGrafter"/>
</dbReference>
<feature type="compositionally biased region" description="Basic residues" evidence="1">
    <location>
        <begin position="9"/>
        <end position="22"/>
    </location>
</feature>
<dbReference type="SUPFAM" id="SSF56300">
    <property type="entry name" value="Metallo-dependent phosphatases"/>
    <property type="match status" value="1"/>
</dbReference>
<feature type="domain" description="Calcineurin-like phosphoesterase" evidence="2">
    <location>
        <begin position="111"/>
        <end position="319"/>
    </location>
</feature>